<evidence type="ECO:0000256" key="1">
    <source>
        <dbReference type="SAM" id="Phobius"/>
    </source>
</evidence>
<protein>
    <recommendedName>
        <fullName evidence="4">Superinfection immunity protein</fullName>
    </recommendedName>
</protein>
<reference evidence="2 3" key="1">
    <citation type="submission" date="2014-11" db="EMBL/GenBank/DDBJ databases">
        <title>Draft genome sequence of Pseudomonas fluorescens strains SF4c SF39a.</title>
        <authorList>
            <person name="Underwood G.E."/>
            <person name="Ly L.K."/>
            <person name="Bitzer A.S."/>
            <person name="Godino A."/>
            <person name="Bucci V."/>
            <person name="Fischer S."/>
            <person name="Silby M.W."/>
        </authorList>
    </citation>
    <scope>NUCLEOTIDE SEQUENCE [LARGE SCALE GENOMIC DNA]</scope>
    <source>
        <strain evidence="2 3">SF4c</strain>
    </source>
</reference>
<dbReference type="RefSeq" id="WP_039772249.1">
    <property type="nucleotide sequence ID" value="NZ_JTGH01000024.1"/>
</dbReference>
<dbReference type="EMBL" id="JTGH01000024">
    <property type="protein sequence ID" value="KIF56205.1"/>
    <property type="molecule type" value="Genomic_DNA"/>
</dbReference>
<comment type="caution">
    <text evidence="2">The sequence shown here is derived from an EMBL/GenBank/DDBJ whole genome shotgun (WGS) entry which is preliminary data.</text>
</comment>
<proteinExistence type="predicted"/>
<feature type="transmembrane region" description="Helical" evidence="1">
    <location>
        <begin position="28"/>
        <end position="47"/>
    </location>
</feature>
<accession>A0AAE2A372</accession>
<gene>
    <name evidence="2" type="ORF">QS95_25305</name>
</gene>
<keyword evidence="1" id="KW-0472">Membrane</keyword>
<sequence>MKIVGLILLGIVCLVSYLIGSGTNGFAMVASIVFFPSAIALYFYPTICAVGEHPKATPIFALNLLAGWTFIGWVAAFIWALNKPAFHTARSVETTTYAEDLAAAAANKECPFCAETIKAAAKKCRYCGSDLEQQAV</sequence>
<evidence type="ECO:0008006" key="4">
    <source>
        <dbReference type="Google" id="ProtNLM"/>
    </source>
</evidence>
<dbReference type="InterPro" id="IPR016410">
    <property type="entry name" value="Phage_imm"/>
</dbReference>
<organism evidence="2 3">
    <name type="scientific">Pseudomonas fluorescens</name>
    <dbReference type="NCBI Taxonomy" id="294"/>
    <lineage>
        <taxon>Bacteria</taxon>
        <taxon>Pseudomonadati</taxon>
        <taxon>Pseudomonadota</taxon>
        <taxon>Gammaproteobacteria</taxon>
        <taxon>Pseudomonadales</taxon>
        <taxon>Pseudomonadaceae</taxon>
        <taxon>Pseudomonas</taxon>
    </lineage>
</organism>
<evidence type="ECO:0000313" key="2">
    <source>
        <dbReference type="EMBL" id="KIF56205.1"/>
    </source>
</evidence>
<dbReference type="Proteomes" id="UP000031587">
    <property type="component" value="Unassembled WGS sequence"/>
</dbReference>
<keyword evidence="1" id="KW-0812">Transmembrane</keyword>
<dbReference type="AlphaFoldDB" id="A0AAE2A372"/>
<dbReference type="Pfam" id="PF14373">
    <property type="entry name" value="Imm_superinfect"/>
    <property type="match status" value="1"/>
</dbReference>
<evidence type="ECO:0000313" key="3">
    <source>
        <dbReference type="Proteomes" id="UP000031587"/>
    </source>
</evidence>
<keyword evidence="1" id="KW-1133">Transmembrane helix</keyword>
<feature type="transmembrane region" description="Helical" evidence="1">
    <location>
        <begin position="59"/>
        <end position="81"/>
    </location>
</feature>
<name>A0AAE2A372_PSEFL</name>